<comment type="caution">
    <text evidence="2">The sequence shown here is derived from an EMBL/GenBank/DDBJ whole genome shotgun (WGS) entry which is preliminary data.</text>
</comment>
<name>D4D9Y6_TRIVH</name>
<evidence type="ECO:0000313" key="2">
    <source>
        <dbReference type="EMBL" id="EFE41325.1"/>
    </source>
</evidence>
<dbReference type="HOGENOM" id="CLU_1760123_0_0_1"/>
<feature type="compositionally biased region" description="Basic residues" evidence="1">
    <location>
        <begin position="91"/>
        <end position="101"/>
    </location>
</feature>
<evidence type="ECO:0000256" key="1">
    <source>
        <dbReference type="SAM" id="MobiDB-lite"/>
    </source>
</evidence>
<gene>
    <name evidence="2" type="ORF">TRV_03929</name>
</gene>
<dbReference type="EMBL" id="ACYE01000202">
    <property type="protein sequence ID" value="EFE41325.1"/>
    <property type="molecule type" value="Genomic_DNA"/>
</dbReference>
<feature type="region of interest" description="Disordered" evidence="1">
    <location>
        <begin position="15"/>
        <end position="112"/>
    </location>
</feature>
<feature type="compositionally biased region" description="Low complexity" evidence="1">
    <location>
        <begin position="50"/>
        <end position="63"/>
    </location>
</feature>
<proteinExistence type="predicted"/>
<protein>
    <submittedName>
        <fullName evidence="2">Uncharacterized protein</fullName>
    </submittedName>
</protein>
<organism evidence="2 3">
    <name type="scientific">Trichophyton verrucosum (strain HKI 0517)</name>
    <dbReference type="NCBI Taxonomy" id="663202"/>
    <lineage>
        <taxon>Eukaryota</taxon>
        <taxon>Fungi</taxon>
        <taxon>Dikarya</taxon>
        <taxon>Ascomycota</taxon>
        <taxon>Pezizomycotina</taxon>
        <taxon>Eurotiomycetes</taxon>
        <taxon>Eurotiomycetidae</taxon>
        <taxon>Onygenales</taxon>
        <taxon>Arthrodermataceae</taxon>
        <taxon>Trichophyton</taxon>
    </lineage>
</organism>
<keyword evidence="3" id="KW-1185">Reference proteome</keyword>
<accession>D4D9Y6</accession>
<dbReference type="GeneID" id="9578839"/>
<dbReference type="KEGG" id="tve:TRV_03929"/>
<dbReference type="AlphaFoldDB" id="D4D9Y6"/>
<sequence>MTFFFLAAPERNFFDHNNIDNAKPQTSTSTSNLQRQLHPSATRADDRSQSQRQADSQPASQPARADHKLNGSRRAYSTRGPSFAKANKPTPSRKKAKKKGKKKEEKPREDASILSFSSTGIHRSITVASRALLPLLSLLAVPLLCPFG</sequence>
<feature type="compositionally biased region" description="Basic and acidic residues" evidence="1">
    <location>
        <begin position="102"/>
        <end position="111"/>
    </location>
</feature>
<feature type="compositionally biased region" description="Polar residues" evidence="1">
    <location>
        <begin position="19"/>
        <end position="39"/>
    </location>
</feature>
<dbReference type="Proteomes" id="UP000008383">
    <property type="component" value="Unassembled WGS sequence"/>
</dbReference>
<dbReference type="RefSeq" id="XP_003021943.1">
    <property type="nucleotide sequence ID" value="XM_003021897.1"/>
</dbReference>
<evidence type="ECO:0000313" key="3">
    <source>
        <dbReference type="Proteomes" id="UP000008383"/>
    </source>
</evidence>
<reference evidence="3" key="1">
    <citation type="journal article" date="2011" name="Genome Biol.">
        <title>Comparative and functional genomics provide insights into the pathogenicity of dermatophytic fungi.</title>
        <authorList>
            <person name="Burmester A."/>
            <person name="Shelest E."/>
            <person name="Gloeckner G."/>
            <person name="Heddergott C."/>
            <person name="Schindler S."/>
            <person name="Staib P."/>
            <person name="Heidel A."/>
            <person name="Felder M."/>
            <person name="Petzold A."/>
            <person name="Szafranski K."/>
            <person name="Feuermann M."/>
            <person name="Pedruzzi I."/>
            <person name="Priebe S."/>
            <person name="Groth M."/>
            <person name="Winkler R."/>
            <person name="Li W."/>
            <person name="Kniemeyer O."/>
            <person name="Schroeckh V."/>
            <person name="Hertweck C."/>
            <person name="Hube B."/>
            <person name="White T.C."/>
            <person name="Platzer M."/>
            <person name="Guthke R."/>
            <person name="Heitman J."/>
            <person name="Woestemeyer J."/>
            <person name="Zipfel P.F."/>
            <person name="Monod M."/>
            <person name="Brakhage A.A."/>
        </authorList>
    </citation>
    <scope>NUCLEOTIDE SEQUENCE [LARGE SCALE GENOMIC DNA]</scope>
    <source>
        <strain evidence="3">HKI 0517</strain>
    </source>
</reference>